<comment type="caution">
    <text evidence="3">The sequence shown here is derived from an EMBL/GenBank/DDBJ whole genome shotgun (WGS) entry which is preliminary data.</text>
</comment>
<dbReference type="RefSeq" id="WP_348604593.1">
    <property type="nucleotide sequence ID" value="NZ_CP157276.1"/>
</dbReference>
<dbReference type="PROSITE" id="PS51257">
    <property type="entry name" value="PROKAR_LIPOPROTEIN"/>
    <property type="match status" value="1"/>
</dbReference>
<feature type="chain" id="PRO_5045460180" evidence="2">
    <location>
        <begin position="23"/>
        <end position="349"/>
    </location>
</feature>
<evidence type="ECO:0000313" key="4">
    <source>
        <dbReference type="Proteomes" id="UP001629744"/>
    </source>
</evidence>
<reference evidence="3 4" key="1">
    <citation type="submission" date="2023-11" db="EMBL/GenBank/DDBJ databases">
        <authorList>
            <person name="Val-Calvo J."/>
            <person name="Scortti M."/>
            <person name="Vazquez-Boland J."/>
        </authorList>
    </citation>
    <scope>NUCLEOTIDE SEQUENCE [LARGE SCALE GENOMIC DNA]</scope>
    <source>
        <strain evidence="3 4">DSM 46662</strain>
    </source>
</reference>
<organism evidence="3 4">
    <name type="scientific">Prescottella soli</name>
    <dbReference type="NCBI Taxonomy" id="1543852"/>
    <lineage>
        <taxon>Bacteria</taxon>
        <taxon>Bacillati</taxon>
        <taxon>Actinomycetota</taxon>
        <taxon>Actinomycetes</taxon>
        <taxon>Mycobacteriales</taxon>
        <taxon>Nocardiaceae</taxon>
        <taxon>Prescottella</taxon>
    </lineage>
</organism>
<dbReference type="EMBL" id="JBDLNU010000002">
    <property type="protein sequence ID" value="MFM1728170.1"/>
    <property type="molecule type" value="Genomic_DNA"/>
</dbReference>
<keyword evidence="4" id="KW-1185">Reference proteome</keyword>
<gene>
    <name evidence="3" type="ORF">ABEU19_001643</name>
</gene>
<dbReference type="Proteomes" id="UP001629744">
    <property type="component" value="Unassembled WGS sequence"/>
</dbReference>
<evidence type="ECO:0000313" key="3">
    <source>
        <dbReference type="EMBL" id="MFM1728170.1"/>
    </source>
</evidence>
<dbReference type="CDD" id="cd13589">
    <property type="entry name" value="PBP2_polyamine_RpCGA009"/>
    <property type="match status" value="1"/>
</dbReference>
<evidence type="ECO:0000256" key="2">
    <source>
        <dbReference type="SAM" id="SignalP"/>
    </source>
</evidence>
<keyword evidence="1 2" id="KW-0732">Signal</keyword>
<protein>
    <submittedName>
        <fullName evidence="3">ABC transporter substrate-binding protein</fullName>
    </submittedName>
</protein>
<dbReference type="SUPFAM" id="SSF53850">
    <property type="entry name" value="Periplasmic binding protein-like II"/>
    <property type="match status" value="1"/>
</dbReference>
<proteinExistence type="predicted"/>
<dbReference type="PANTHER" id="PTHR30006:SF2">
    <property type="entry name" value="ABC TRANSPORTER SUBSTRATE-BINDING PROTEIN"/>
    <property type="match status" value="1"/>
</dbReference>
<evidence type="ECO:0000256" key="1">
    <source>
        <dbReference type="ARBA" id="ARBA00022729"/>
    </source>
</evidence>
<sequence>MKRRLALTAIALAVGAAASLSACSPGTASGTELVVTTFGGEWQKNFTDAVVKPFEKENNVTVKQVTLYSSDALAQLQAQKSSPQMDVVFFSGGQETVAAKDGLLAPIDPAALTNAPDLISQATAGLAGGRGPVVQITPMGLLYRTDKVSEPTSWNDPFNPDYRQHVAFTDLSNSYGTLGMLMINQARGGTIDNVTPGIDAIGQSTRAGDAIITKTSSDLQQAFAARDIWMAPYSQDYAETLRKAGQPVGFAIPKEGTTGSFITANLVAGRSNTELATKFIDYALSAGAQEKFVTGMAYSPVNTKAVVPADMQSKILAGPTLEKLVRFDPEQITGNAAAWQKQWQEQITR</sequence>
<dbReference type="PANTHER" id="PTHR30006">
    <property type="entry name" value="THIAMINE-BINDING PERIPLASMIC PROTEIN-RELATED"/>
    <property type="match status" value="1"/>
</dbReference>
<dbReference type="InterPro" id="IPR006059">
    <property type="entry name" value="SBP"/>
</dbReference>
<feature type="signal peptide" evidence="2">
    <location>
        <begin position="1"/>
        <end position="22"/>
    </location>
</feature>
<accession>A0ABW9FRE2</accession>
<dbReference type="Pfam" id="PF13416">
    <property type="entry name" value="SBP_bac_8"/>
    <property type="match status" value="1"/>
</dbReference>
<dbReference type="Gene3D" id="3.40.190.10">
    <property type="entry name" value="Periplasmic binding protein-like II"/>
    <property type="match status" value="2"/>
</dbReference>
<name>A0ABW9FRE2_9NOCA</name>